<evidence type="ECO:0000313" key="9">
    <source>
        <dbReference type="EMBL" id="RSH88841.1"/>
    </source>
</evidence>
<dbReference type="GO" id="GO:0015031">
    <property type="term" value="P:protein transport"/>
    <property type="evidence" value="ECO:0007669"/>
    <property type="project" value="UniProtKB-KW"/>
</dbReference>
<accession>A0A427YCF1</accession>
<feature type="region of interest" description="Disordered" evidence="6">
    <location>
        <begin position="1"/>
        <end position="30"/>
    </location>
</feature>
<feature type="region of interest" description="Disordered" evidence="6">
    <location>
        <begin position="348"/>
        <end position="390"/>
    </location>
</feature>
<dbReference type="InterPro" id="IPR048361">
    <property type="entry name" value="Vps52_C"/>
</dbReference>
<dbReference type="InterPro" id="IPR007258">
    <property type="entry name" value="Vps52"/>
</dbReference>
<protein>
    <recommendedName>
        <fullName evidence="11">Vacuolar protein sorting-associated protein 52</fullName>
    </recommendedName>
</protein>
<comment type="similarity">
    <text evidence="2">Belongs to the VPS52 family.</text>
</comment>
<dbReference type="AlphaFoldDB" id="A0A427YCF1"/>
<comment type="caution">
    <text evidence="9">The sequence shown here is derived from an EMBL/GenBank/DDBJ whole genome shotgun (WGS) entry which is preliminary data.</text>
</comment>
<keyword evidence="3" id="KW-0813">Transport</keyword>
<feature type="domain" description="Vps52 C-terminal" evidence="8">
    <location>
        <begin position="242"/>
        <end position="343"/>
    </location>
</feature>
<evidence type="ECO:0000259" key="7">
    <source>
        <dbReference type="Pfam" id="PF04129"/>
    </source>
</evidence>
<evidence type="ECO:0000256" key="1">
    <source>
        <dbReference type="ARBA" id="ARBA00004601"/>
    </source>
</evidence>
<reference evidence="9 10" key="1">
    <citation type="submission" date="2018-11" db="EMBL/GenBank/DDBJ databases">
        <title>Genome sequence of Saitozyma podzolica DSM 27192.</title>
        <authorList>
            <person name="Aliyu H."/>
            <person name="Gorte O."/>
            <person name="Ochsenreither K."/>
        </authorList>
    </citation>
    <scope>NUCLEOTIDE SEQUENCE [LARGE SCALE GENOMIC DNA]</scope>
    <source>
        <strain evidence="9 10">DSM 27192</strain>
    </source>
</reference>
<evidence type="ECO:0000256" key="3">
    <source>
        <dbReference type="ARBA" id="ARBA00022448"/>
    </source>
</evidence>
<organism evidence="9 10">
    <name type="scientific">Saitozyma podzolica</name>
    <dbReference type="NCBI Taxonomy" id="1890683"/>
    <lineage>
        <taxon>Eukaryota</taxon>
        <taxon>Fungi</taxon>
        <taxon>Dikarya</taxon>
        <taxon>Basidiomycota</taxon>
        <taxon>Agaricomycotina</taxon>
        <taxon>Tremellomycetes</taxon>
        <taxon>Tremellales</taxon>
        <taxon>Trimorphomycetaceae</taxon>
        <taxon>Saitozyma</taxon>
    </lineage>
</organism>
<dbReference type="GO" id="GO:0042147">
    <property type="term" value="P:retrograde transport, endosome to Golgi"/>
    <property type="evidence" value="ECO:0007669"/>
    <property type="project" value="TreeGrafter"/>
</dbReference>
<evidence type="ECO:0000256" key="5">
    <source>
        <dbReference type="ARBA" id="ARBA00023034"/>
    </source>
</evidence>
<feature type="compositionally biased region" description="Polar residues" evidence="6">
    <location>
        <begin position="348"/>
        <end position="362"/>
    </location>
</feature>
<evidence type="ECO:0000313" key="10">
    <source>
        <dbReference type="Proteomes" id="UP000279259"/>
    </source>
</evidence>
<dbReference type="OrthoDB" id="19482at2759"/>
<keyword evidence="5" id="KW-0333">Golgi apparatus</keyword>
<dbReference type="GO" id="GO:0005829">
    <property type="term" value="C:cytosol"/>
    <property type="evidence" value="ECO:0007669"/>
    <property type="project" value="GOC"/>
</dbReference>
<dbReference type="EMBL" id="RSCD01000016">
    <property type="protein sequence ID" value="RSH88841.1"/>
    <property type="molecule type" value="Genomic_DNA"/>
</dbReference>
<dbReference type="GO" id="GO:0000938">
    <property type="term" value="C:GARP complex"/>
    <property type="evidence" value="ECO:0007669"/>
    <property type="project" value="TreeGrafter"/>
</dbReference>
<sequence length="538" mass="58966">MSLTSDPPNGHTAEEPLETPGAGPSRLSIQGEEEDRELFLRRRKDYLDLDSSVQSSNELLSSLASYLSTFQNDLSAVSGQVADLQQRSADIESQLKGRKTILPPLNALLADITLPPALVLTLRDTQPSQNPELWLSAIAQLDEKIHAVRSRGKVRAAKEMESVIDGLRLKALTQLPPFLLSLIRPLRSPSTGLSTNLAVLQTSLLLKYQSFYAFLFRQSPRLAKQVERGYVNAARSYYETGMRRYARALGAIKARTTEKLDLIGVVSSDPAVMAKTQEGVKQAYDRLKYADLDEAEAGQVVLAYMTDDKDLRIPVESLFRSLSLVLLDNASAEFTFIVRFFARSMQPVPSRSQADTPTSAPTPLSGGASDATSDVEALRGGTPTPKRRGTIVVDSSDESLKDAQRIFHEVFDPALEYCTQFFQSVITPSPPPAIPLLSLIRLNDQIISTADTRGCLPLLPFLQAQKLAMWPIYRKEMDGHVDSLKKLADDAEGKGLAGFVGKGVKDGSVRVVASRYAALFSCVTALSEEAEEAMIFSR</sequence>
<dbReference type="Pfam" id="PF20655">
    <property type="entry name" value="Vps52_C"/>
    <property type="match status" value="2"/>
</dbReference>
<dbReference type="InterPro" id="IPR048319">
    <property type="entry name" value="Vps52_CC"/>
</dbReference>
<dbReference type="PANTHER" id="PTHR14190:SF7">
    <property type="entry name" value="VACUOLAR PROTEIN SORTING-ASSOCIATED PROTEIN 52 HOMOLOG"/>
    <property type="match status" value="1"/>
</dbReference>
<evidence type="ECO:0000256" key="6">
    <source>
        <dbReference type="SAM" id="MobiDB-lite"/>
    </source>
</evidence>
<dbReference type="GO" id="GO:0019905">
    <property type="term" value="F:syntaxin binding"/>
    <property type="evidence" value="ECO:0007669"/>
    <property type="project" value="TreeGrafter"/>
</dbReference>
<dbReference type="PANTHER" id="PTHR14190">
    <property type="entry name" value="SUPPRESSOR OF ACTIN MUTATIONS 2/VACUOLAR PROTEIN SORTING 52"/>
    <property type="match status" value="1"/>
</dbReference>
<proteinExistence type="inferred from homology"/>
<name>A0A427YCF1_9TREE</name>
<feature type="domain" description="Vps52 C-terminal" evidence="8">
    <location>
        <begin position="402"/>
        <end position="532"/>
    </location>
</feature>
<evidence type="ECO:0000259" key="8">
    <source>
        <dbReference type="Pfam" id="PF20655"/>
    </source>
</evidence>
<dbReference type="Pfam" id="PF04129">
    <property type="entry name" value="Vps52_CC"/>
    <property type="match status" value="1"/>
</dbReference>
<feature type="domain" description="Vps52 coiled-coil" evidence="7">
    <location>
        <begin position="50"/>
        <end position="215"/>
    </location>
</feature>
<dbReference type="STRING" id="1890683.A0A427YCF1"/>
<keyword evidence="4" id="KW-0653">Protein transport</keyword>
<dbReference type="GO" id="GO:0032456">
    <property type="term" value="P:endocytic recycling"/>
    <property type="evidence" value="ECO:0007669"/>
    <property type="project" value="TreeGrafter"/>
</dbReference>
<evidence type="ECO:0000256" key="2">
    <source>
        <dbReference type="ARBA" id="ARBA00008180"/>
    </source>
</evidence>
<comment type="subcellular location">
    <subcellularLocation>
        <location evidence="1">Golgi apparatus</location>
        <location evidence="1">trans-Golgi network</location>
    </subcellularLocation>
</comment>
<gene>
    <name evidence="9" type="ORF">EHS25_003069</name>
</gene>
<evidence type="ECO:0008006" key="11">
    <source>
        <dbReference type="Google" id="ProtNLM"/>
    </source>
</evidence>
<keyword evidence="10" id="KW-1185">Reference proteome</keyword>
<evidence type="ECO:0000256" key="4">
    <source>
        <dbReference type="ARBA" id="ARBA00022927"/>
    </source>
</evidence>
<dbReference type="GO" id="GO:0006896">
    <property type="term" value="P:Golgi to vacuole transport"/>
    <property type="evidence" value="ECO:0007669"/>
    <property type="project" value="TreeGrafter"/>
</dbReference>
<dbReference type="Proteomes" id="UP000279259">
    <property type="component" value="Unassembled WGS sequence"/>
</dbReference>